<dbReference type="GO" id="GO:0030527">
    <property type="term" value="F:structural constituent of chromatin"/>
    <property type="evidence" value="ECO:0007669"/>
    <property type="project" value="InterPro"/>
</dbReference>
<dbReference type="InterPro" id="IPR036388">
    <property type="entry name" value="WH-like_DNA-bd_sf"/>
</dbReference>
<dbReference type="FunFam" id="1.10.10.10:FF:000521">
    <property type="entry name" value="Histone H1"/>
    <property type="match status" value="1"/>
</dbReference>
<dbReference type="CDD" id="cd00073">
    <property type="entry name" value="H15"/>
    <property type="match status" value="1"/>
</dbReference>
<feature type="compositionally biased region" description="Low complexity" evidence="8">
    <location>
        <begin position="24"/>
        <end position="34"/>
    </location>
</feature>
<dbReference type="Gene3D" id="1.10.10.10">
    <property type="entry name" value="Winged helix-like DNA-binding domain superfamily/Winged helix DNA-binding domain"/>
    <property type="match status" value="1"/>
</dbReference>
<dbReference type="Pfam" id="PF00538">
    <property type="entry name" value="Linker_histone"/>
    <property type="match status" value="1"/>
</dbReference>
<keyword evidence="4 7" id="KW-0158">Chromosome</keyword>
<sequence length="243" mass="25858">MADSEFEAPALPAVTGKKSKRATTKATAVKANAPKAKKTAVEKKAKSPRAYPSFLVMITDAIVILKERTGSSQHAITKFIEEKQKKLPSNFKKLLLVQLKRLVASGKLVKVKNSYKLPPTRAAPAKKPADVKPKVATTKPKTAKVVAKPKAKVATKPKAKAPVKAKPAVKPKAKPTVKPKAKPTVKPKAKPTVKPKAKPTVKPKAKSAVKSRAKPKTSAKPAKVAKTAAKTSAGKKTTKRAKK</sequence>
<dbReference type="PANTHER" id="PTHR11467">
    <property type="entry name" value="HISTONE H1"/>
    <property type="match status" value="1"/>
</dbReference>
<dbReference type="AlphaFoldDB" id="A0A2C9VHN9"/>
<evidence type="ECO:0000313" key="11">
    <source>
        <dbReference type="Proteomes" id="UP000091857"/>
    </source>
</evidence>
<gene>
    <name evidence="10" type="ORF">MANES_08G136200v8</name>
</gene>
<feature type="compositionally biased region" description="Low complexity" evidence="8">
    <location>
        <begin position="218"/>
        <end position="235"/>
    </location>
</feature>
<organism evidence="10 11">
    <name type="scientific">Manihot esculenta</name>
    <name type="common">Cassava</name>
    <name type="synonym">Jatropha manihot</name>
    <dbReference type="NCBI Taxonomy" id="3983"/>
    <lineage>
        <taxon>Eukaryota</taxon>
        <taxon>Viridiplantae</taxon>
        <taxon>Streptophyta</taxon>
        <taxon>Embryophyta</taxon>
        <taxon>Tracheophyta</taxon>
        <taxon>Spermatophyta</taxon>
        <taxon>Magnoliopsida</taxon>
        <taxon>eudicotyledons</taxon>
        <taxon>Gunneridae</taxon>
        <taxon>Pentapetalae</taxon>
        <taxon>rosids</taxon>
        <taxon>fabids</taxon>
        <taxon>Malpighiales</taxon>
        <taxon>Euphorbiaceae</taxon>
        <taxon>Crotonoideae</taxon>
        <taxon>Manihoteae</taxon>
        <taxon>Manihot</taxon>
    </lineage>
</organism>
<dbReference type="PANTHER" id="PTHR11467:SF131">
    <property type="entry name" value="HISTONE H1"/>
    <property type="match status" value="1"/>
</dbReference>
<comment type="subcellular location">
    <subcellularLocation>
        <location evidence="3">Chromosome</location>
    </subcellularLocation>
    <subcellularLocation>
        <location evidence="2 7">Nucleus</location>
    </subcellularLocation>
</comment>
<reference evidence="11" key="1">
    <citation type="journal article" date="2016" name="Nat. Biotechnol.">
        <title>Sequencing wild and cultivated cassava and related species reveals extensive interspecific hybridization and genetic diversity.</title>
        <authorList>
            <person name="Bredeson J.V."/>
            <person name="Lyons J.B."/>
            <person name="Prochnik S.E."/>
            <person name="Wu G.A."/>
            <person name="Ha C.M."/>
            <person name="Edsinger-Gonzales E."/>
            <person name="Grimwood J."/>
            <person name="Schmutz J."/>
            <person name="Rabbi I.Y."/>
            <person name="Egesi C."/>
            <person name="Nauluvula P."/>
            <person name="Lebot V."/>
            <person name="Ndunguru J."/>
            <person name="Mkamilo G."/>
            <person name="Bart R.S."/>
            <person name="Setter T.L."/>
            <person name="Gleadow R.M."/>
            <person name="Kulakow P."/>
            <person name="Ferguson M.E."/>
            <person name="Rounsley S."/>
            <person name="Rokhsar D.S."/>
        </authorList>
    </citation>
    <scope>NUCLEOTIDE SEQUENCE [LARGE SCALE GENOMIC DNA]</scope>
    <source>
        <strain evidence="11">cv. AM560-2</strain>
    </source>
</reference>
<evidence type="ECO:0000256" key="3">
    <source>
        <dbReference type="ARBA" id="ARBA00004286"/>
    </source>
</evidence>
<dbReference type="GO" id="GO:0005634">
    <property type="term" value="C:nucleus"/>
    <property type="evidence" value="ECO:0000318"/>
    <property type="project" value="GO_Central"/>
</dbReference>
<evidence type="ECO:0000313" key="10">
    <source>
        <dbReference type="EMBL" id="OAY44261.1"/>
    </source>
</evidence>
<keyword evidence="11" id="KW-1185">Reference proteome</keyword>
<dbReference type="InterPro" id="IPR005818">
    <property type="entry name" value="Histone_H1/H5_H15"/>
</dbReference>
<dbReference type="GO" id="GO:0003690">
    <property type="term" value="F:double-stranded DNA binding"/>
    <property type="evidence" value="ECO:0000318"/>
    <property type="project" value="GO_Central"/>
</dbReference>
<dbReference type="GO" id="GO:0045910">
    <property type="term" value="P:negative regulation of DNA recombination"/>
    <property type="evidence" value="ECO:0000318"/>
    <property type="project" value="GO_Central"/>
</dbReference>
<evidence type="ECO:0000256" key="7">
    <source>
        <dbReference type="RuleBase" id="RU003894"/>
    </source>
</evidence>
<keyword evidence="6 7" id="KW-0539">Nucleus</keyword>
<dbReference type="Proteomes" id="UP000091857">
    <property type="component" value="Chromosome 8"/>
</dbReference>
<comment type="similarity">
    <text evidence="7">Belongs to the histone H1/H5 family.</text>
</comment>
<feature type="compositionally biased region" description="Basic residues" evidence="8">
    <location>
        <begin position="147"/>
        <end position="217"/>
    </location>
</feature>
<evidence type="ECO:0000256" key="4">
    <source>
        <dbReference type="ARBA" id="ARBA00022454"/>
    </source>
</evidence>
<dbReference type="GO" id="GO:0031492">
    <property type="term" value="F:nucleosomal DNA binding"/>
    <property type="evidence" value="ECO:0000318"/>
    <property type="project" value="GO_Central"/>
</dbReference>
<keyword evidence="5 7" id="KW-0238">DNA-binding</keyword>
<dbReference type="OMA" id="PPYIEMV"/>
<evidence type="ECO:0000259" key="9">
    <source>
        <dbReference type="PROSITE" id="PS51504"/>
    </source>
</evidence>
<dbReference type="SMART" id="SM00526">
    <property type="entry name" value="H15"/>
    <property type="match status" value="1"/>
</dbReference>
<dbReference type="SUPFAM" id="SSF46785">
    <property type="entry name" value="Winged helix' DNA-binding domain"/>
    <property type="match status" value="1"/>
</dbReference>
<dbReference type="GO" id="GO:0030261">
    <property type="term" value="P:chromosome condensation"/>
    <property type="evidence" value="ECO:0000318"/>
    <property type="project" value="GO_Central"/>
</dbReference>
<dbReference type="PRINTS" id="PR00624">
    <property type="entry name" value="HISTONEH5"/>
</dbReference>
<dbReference type="GO" id="GO:0006334">
    <property type="term" value="P:nucleosome assembly"/>
    <property type="evidence" value="ECO:0007669"/>
    <property type="project" value="InterPro"/>
</dbReference>
<evidence type="ECO:0000256" key="8">
    <source>
        <dbReference type="SAM" id="MobiDB-lite"/>
    </source>
</evidence>
<evidence type="ECO:0000256" key="2">
    <source>
        <dbReference type="ARBA" id="ARBA00004123"/>
    </source>
</evidence>
<comment type="caution">
    <text evidence="10">The sequence shown here is derived from an EMBL/GenBank/DDBJ whole genome shotgun (WGS) entry which is preliminary data.</text>
</comment>
<dbReference type="OrthoDB" id="1110759at2759"/>
<protein>
    <recommendedName>
        <fullName evidence="9">H15 domain-containing protein</fullName>
    </recommendedName>
</protein>
<feature type="domain" description="H15" evidence="9">
    <location>
        <begin position="50"/>
        <end position="119"/>
    </location>
</feature>
<dbReference type="InterPro" id="IPR036390">
    <property type="entry name" value="WH_DNA-bd_sf"/>
</dbReference>
<dbReference type="Gramene" id="Manes.08G136200.1.v8.1">
    <property type="protein sequence ID" value="Manes.08G136200.1.v8.1.CDS"/>
    <property type="gene ID" value="Manes.08G136200.v8.1"/>
</dbReference>
<accession>A0A2C9VHN9</accession>
<name>A0A2C9VHN9_MANES</name>
<dbReference type="GO" id="GO:0000786">
    <property type="term" value="C:nucleosome"/>
    <property type="evidence" value="ECO:0007669"/>
    <property type="project" value="InterPro"/>
</dbReference>
<feature type="region of interest" description="Disordered" evidence="8">
    <location>
        <begin position="119"/>
        <end position="243"/>
    </location>
</feature>
<evidence type="ECO:0000256" key="1">
    <source>
        <dbReference type="ARBA" id="ARBA00002809"/>
    </source>
</evidence>
<feature type="region of interest" description="Disordered" evidence="8">
    <location>
        <begin position="1"/>
        <end position="44"/>
    </location>
</feature>
<proteinExistence type="inferred from homology"/>
<comment type="function">
    <text evidence="1">Histones H1 are necessary for the condensation of nucleosome chains into higher-order structures.</text>
</comment>
<dbReference type="PROSITE" id="PS51504">
    <property type="entry name" value="H15"/>
    <property type="match status" value="1"/>
</dbReference>
<dbReference type="EMBL" id="CM004394">
    <property type="protein sequence ID" value="OAY44261.1"/>
    <property type="molecule type" value="Genomic_DNA"/>
</dbReference>
<feature type="compositionally biased region" description="Low complexity" evidence="8">
    <location>
        <begin position="134"/>
        <end position="146"/>
    </location>
</feature>
<dbReference type="InterPro" id="IPR005819">
    <property type="entry name" value="H1/H5"/>
</dbReference>
<evidence type="ECO:0000256" key="6">
    <source>
        <dbReference type="ARBA" id="ARBA00023242"/>
    </source>
</evidence>
<evidence type="ECO:0000256" key="5">
    <source>
        <dbReference type="ARBA" id="ARBA00023125"/>
    </source>
</evidence>